<comment type="caution">
    <text evidence="1">The sequence shown here is derived from an EMBL/GenBank/DDBJ whole genome shotgun (WGS) entry which is preliminary data.</text>
</comment>
<organism evidence="1 2">
    <name type="scientific">Auriscalpium vulgare</name>
    <dbReference type="NCBI Taxonomy" id="40419"/>
    <lineage>
        <taxon>Eukaryota</taxon>
        <taxon>Fungi</taxon>
        <taxon>Dikarya</taxon>
        <taxon>Basidiomycota</taxon>
        <taxon>Agaricomycotina</taxon>
        <taxon>Agaricomycetes</taxon>
        <taxon>Russulales</taxon>
        <taxon>Auriscalpiaceae</taxon>
        <taxon>Auriscalpium</taxon>
    </lineage>
</organism>
<gene>
    <name evidence="1" type="ORF">FA95DRAFT_1565161</name>
</gene>
<keyword evidence="2" id="KW-1185">Reference proteome</keyword>
<proteinExistence type="predicted"/>
<protein>
    <submittedName>
        <fullName evidence="1">Uncharacterized protein</fullName>
    </submittedName>
</protein>
<sequence>MASLMHNAYLSINSSTQQPAAPAHLLSYLERSQPTPQVADMPLPLSPQTALRVPYFSTNAAYAESSAAPQARGDITAALPNETLLHIFSFLCRSYPVSSVSRRWREVACAIPHLWLVEINLGLSRGRERLAQAATSSPRPLFIFHRDGGKLEDIDMDLISEHLFHTHTLEFTQPERFPVNLLRKLIRPAPLLEELFLWIDGEYPVDFLGNHAPRLKNLSLRGVFGISWTSPIFRGIVELRVHFPYRVFPPNHPEAGPEHCEKILDGLENMRSLKTLFFKYAARIGHHTEAHVARPNVRLPNLTLLAIIGDHPECCLHLLTHIEVAPTTCLQFNMYTSHSALLIWTISRNLSIWEQAAARQTRVYFKPSNGVDSGDMRFTVDRKPSSPIVSRSRNFLDLYFKSIPGTGGVSELARLAWWTITWGTIEELVLEDLPRNAEGLPQSWWGVLKSARCLRKLVARGMAVELVLEFLTTEDVCLQRGQRDTVLPALEELQLEYALGGGIWEPLSAEMQEAFGVWLKDREKVGCPLKTLDVNEILPDIEYSITT</sequence>
<reference evidence="1" key="2">
    <citation type="journal article" date="2022" name="New Phytol.">
        <title>Evolutionary transition to the ectomycorrhizal habit in the genomes of a hyperdiverse lineage of mushroom-forming fungi.</title>
        <authorList>
            <person name="Looney B."/>
            <person name="Miyauchi S."/>
            <person name="Morin E."/>
            <person name="Drula E."/>
            <person name="Courty P.E."/>
            <person name="Kohler A."/>
            <person name="Kuo A."/>
            <person name="LaButti K."/>
            <person name="Pangilinan J."/>
            <person name="Lipzen A."/>
            <person name="Riley R."/>
            <person name="Andreopoulos W."/>
            <person name="He G."/>
            <person name="Johnson J."/>
            <person name="Nolan M."/>
            <person name="Tritt A."/>
            <person name="Barry K.W."/>
            <person name="Grigoriev I.V."/>
            <person name="Nagy L.G."/>
            <person name="Hibbett D."/>
            <person name="Henrissat B."/>
            <person name="Matheny P.B."/>
            <person name="Labbe J."/>
            <person name="Martin F.M."/>
        </authorList>
    </citation>
    <scope>NUCLEOTIDE SEQUENCE</scope>
    <source>
        <strain evidence="1">FP105234-sp</strain>
    </source>
</reference>
<dbReference type="Proteomes" id="UP000814033">
    <property type="component" value="Unassembled WGS sequence"/>
</dbReference>
<dbReference type="EMBL" id="MU276110">
    <property type="protein sequence ID" value="KAI0041655.1"/>
    <property type="molecule type" value="Genomic_DNA"/>
</dbReference>
<evidence type="ECO:0000313" key="1">
    <source>
        <dbReference type="EMBL" id="KAI0041655.1"/>
    </source>
</evidence>
<accession>A0ACB8RDK4</accession>
<name>A0ACB8RDK4_9AGAM</name>
<reference evidence="1" key="1">
    <citation type="submission" date="2021-02" db="EMBL/GenBank/DDBJ databases">
        <authorList>
            <consortium name="DOE Joint Genome Institute"/>
            <person name="Ahrendt S."/>
            <person name="Looney B.P."/>
            <person name="Miyauchi S."/>
            <person name="Morin E."/>
            <person name="Drula E."/>
            <person name="Courty P.E."/>
            <person name="Chicoki N."/>
            <person name="Fauchery L."/>
            <person name="Kohler A."/>
            <person name="Kuo A."/>
            <person name="Labutti K."/>
            <person name="Pangilinan J."/>
            <person name="Lipzen A."/>
            <person name="Riley R."/>
            <person name="Andreopoulos W."/>
            <person name="He G."/>
            <person name="Johnson J."/>
            <person name="Barry K.W."/>
            <person name="Grigoriev I.V."/>
            <person name="Nagy L."/>
            <person name="Hibbett D."/>
            <person name="Henrissat B."/>
            <person name="Matheny P.B."/>
            <person name="Labbe J."/>
            <person name="Martin F."/>
        </authorList>
    </citation>
    <scope>NUCLEOTIDE SEQUENCE</scope>
    <source>
        <strain evidence="1">FP105234-sp</strain>
    </source>
</reference>
<evidence type="ECO:0000313" key="2">
    <source>
        <dbReference type="Proteomes" id="UP000814033"/>
    </source>
</evidence>